<dbReference type="AlphaFoldDB" id="A0A520MV80"/>
<comment type="catalytic activity">
    <reaction evidence="11">
        <text>L-leucine + 2-oxoglutarate = 4-methyl-2-oxopentanoate + L-glutamate</text>
        <dbReference type="Rhea" id="RHEA:18321"/>
        <dbReference type="ChEBI" id="CHEBI:16810"/>
        <dbReference type="ChEBI" id="CHEBI:17865"/>
        <dbReference type="ChEBI" id="CHEBI:29985"/>
        <dbReference type="ChEBI" id="CHEBI:57427"/>
        <dbReference type="EC" id="2.6.1.42"/>
    </reaction>
</comment>
<dbReference type="Proteomes" id="UP000316449">
    <property type="component" value="Unassembled WGS sequence"/>
</dbReference>
<comment type="similarity">
    <text evidence="6 12">Belongs to the class-IV pyridoxal-phosphate-dependent aminotransferase family.</text>
</comment>
<comment type="cofactor">
    <cofactor evidence="1 13">
        <name>pyridoxal 5'-phosphate</name>
        <dbReference type="ChEBI" id="CHEBI:597326"/>
    </cofactor>
</comment>
<keyword evidence="14" id="KW-0808">Transferase</keyword>
<dbReference type="InterPro" id="IPR050571">
    <property type="entry name" value="Class-IV_PLP-Dep_Aminotrnsfr"/>
</dbReference>
<sequence length="282" mass="31514">MTNITAIYQGELNTLDQIKISPLSRAYTFSDSIYEVIPYFSGKPLCYEEHFDRMTQSASLMSLNVNFDSVASDIKQLAAKLTNQDGYIYYQISRGVDLIRSHFYQDDLAIERFGYAMPASFPSSPISAMLCEDDRWGKCNIKSTSLLGNVLAMNKAKSQGCQEVVMHKDGFMTEAGASNVFYFDSAGSVRTSSLSENILPGITRQILIKALENTPYSVKEGSCAISDFNDSPCMWLTSSTKGMLPLTHLIGTDYKLEENYKGYQDVVELFNSVMKLHLEALE</sequence>
<protein>
    <recommendedName>
        <fullName evidence="7">branched-chain-amino-acid transaminase</fullName>
        <ecNumber evidence="7">2.6.1.42</ecNumber>
    </recommendedName>
</protein>
<comment type="catalytic activity">
    <reaction evidence="9">
        <text>L-valine + 2-oxoglutarate = 3-methyl-2-oxobutanoate + L-glutamate</text>
        <dbReference type="Rhea" id="RHEA:24813"/>
        <dbReference type="ChEBI" id="CHEBI:11851"/>
        <dbReference type="ChEBI" id="CHEBI:16810"/>
        <dbReference type="ChEBI" id="CHEBI:29985"/>
        <dbReference type="ChEBI" id="CHEBI:57762"/>
        <dbReference type="EC" id="2.6.1.42"/>
    </reaction>
</comment>
<dbReference type="Gene3D" id="3.30.470.10">
    <property type="match status" value="1"/>
</dbReference>
<dbReference type="InterPro" id="IPR001544">
    <property type="entry name" value="Aminotrans_IV"/>
</dbReference>
<dbReference type="InterPro" id="IPR018300">
    <property type="entry name" value="Aminotrans_IV_CS"/>
</dbReference>
<dbReference type="GO" id="GO:0004084">
    <property type="term" value="F:branched-chain-amino-acid transaminase activity"/>
    <property type="evidence" value="ECO:0007669"/>
    <property type="project" value="UniProtKB-EC"/>
</dbReference>
<comment type="pathway">
    <text evidence="3">Amino-acid biosynthesis; L-isoleucine biosynthesis; L-isoleucine from 2-oxobutanoate: step 4/4.</text>
</comment>
<dbReference type="SUPFAM" id="SSF56752">
    <property type="entry name" value="D-aminoacid aminotransferase-like PLP-dependent enzymes"/>
    <property type="match status" value="1"/>
</dbReference>
<evidence type="ECO:0000256" key="9">
    <source>
        <dbReference type="ARBA" id="ARBA00048212"/>
    </source>
</evidence>
<dbReference type="Pfam" id="PF01063">
    <property type="entry name" value="Aminotran_4"/>
    <property type="match status" value="1"/>
</dbReference>
<organism evidence="14 15">
    <name type="scientific">SAR86 cluster bacterium</name>
    <dbReference type="NCBI Taxonomy" id="2030880"/>
    <lineage>
        <taxon>Bacteria</taxon>
        <taxon>Pseudomonadati</taxon>
        <taxon>Pseudomonadota</taxon>
        <taxon>Gammaproteobacteria</taxon>
        <taxon>SAR86 cluster</taxon>
    </lineage>
</organism>
<evidence type="ECO:0000256" key="12">
    <source>
        <dbReference type="RuleBase" id="RU004106"/>
    </source>
</evidence>
<evidence type="ECO:0000256" key="2">
    <source>
        <dbReference type="ARBA" id="ARBA00003109"/>
    </source>
</evidence>
<dbReference type="InterPro" id="IPR036038">
    <property type="entry name" value="Aminotransferase-like"/>
</dbReference>
<evidence type="ECO:0000256" key="5">
    <source>
        <dbReference type="ARBA" id="ARBA00005072"/>
    </source>
</evidence>
<comment type="pathway">
    <text evidence="5">Amino-acid biosynthesis; L-leucine biosynthesis; L-leucine from 3-methyl-2-oxobutanoate: step 4/4.</text>
</comment>
<comment type="pathway">
    <text evidence="4">Amino-acid biosynthesis; L-valine biosynthesis; L-valine from pyruvate: step 4/4.</text>
</comment>
<dbReference type="EMBL" id="SHBK01000002">
    <property type="protein sequence ID" value="RZO25093.1"/>
    <property type="molecule type" value="Genomic_DNA"/>
</dbReference>
<dbReference type="InterPro" id="IPR043131">
    <property type="entry name" value="BCAT-like_N"/>
</dbReference>
<keyword evidence="14" id="KW-0032">Aminotransferase</keyword>
<evidence type="ECO:0000256" key="1">
    <source>
        <dbReference type="ARBA" id="ARBA00001933"/>
    </source>
</evidence>
<dbReference type="InterPro" id="IPR043132">
    <property type="entry name" value="BCAT-like_C"/>
</dbReference>
<evidence type="ECO:0000256" key="11">
    <source>
        <dbReference type="ARBA" id="ARBA00049229"/>
    </source>
</evidence>
<dbReference type="EC" id="2.6.1.42" evidence="7"/>
<name>A0A520MV80_9GAMM</name>
<comment type="function">
    <text evidence="2">Acts on leucine, isoleucine and valine.</text>
</comment>
<evidence type="ECO:0000256" key="13">
    <source>
        <dbReference type="RuleBase" id="RU004516"/>
    </source>
</evidence>
<gene>
    <name evidence="14" type="ORF">EVA98_00215</name>
</gene>
<proteinExistence type="inferred from homology"/>
<dbReference type="PANTHER" id="PTHR42743">
    <property type="entry name" value="AMINO-ACID AMINOTRANSFERASE"/>
    <property type="match status" value="1"/>
</dbReference>
<evidence type="ECO:0000313" key="14">
    <source>
        <dbReference type="EMBL" id="RZO25093.1"/>
    </source>
</evidence>
<dbReference type="PANTHER" id="PTHR42743:SF11">
    <property type="entry name" value="AMINODEOXYCHORISMATE LYASE"/>
    <property type="match status" value="1"/>
</dbReference>
<dbReference type="GO" id="GO:0046394">
    <property type="term" value="P:carboxylic acid biosynthetic process"/>
    <property type="evidence" value="ECO:0007669"/>
    <property type="project" value="UniProtKB-ARBA"/>
</dbReference>
<comment type="catalytic activity">
    <reaction evidence="10">
        <text>L-isoleucine + 2-oxoglutarate = (S)-3-methyl-2-oxopentanoate + L-glutamate</text>
        <dbReference type="Rhea" id="RHEA:24801"/>
        <dbReference type="ChEBI" id="CHEBI:16810"/>
        <dbReference type="ChEBI" id="CHEBI:29985"/>
        <dbReference type="ChEBI" id="CHEBI:35146"/>
        <dbReference type="ChEBI" id="CHEBI:58045"/>
        <dbReference type="EC" id="2.6.1.42"/>
    </reaction>
</comment>
<dbReference type="Gene3D" id="3.20.10.10">
    <property type="entry name" value="D-amino Acid Aminotransferase, subunit A, domain 2"/>
    <property type="match status" value="1"/>
</dbReference>
<evidence type="ECO:0000256" key="10">
    <source>
        <dbReference type="ARBA" id="ARBA00048798"/>
    </source>
</evidence>
<comment type="caution">
    <text evidence="14">The sequence shown here is derived from an EMBL/GenBank/DDBJ whole genome shotgun (WGS) entry which is preliminary data.</text>
</comment>
<evidence type="ECO:0000256" key="3">
    <source>
        <dbReference type="ARBA" id="ARBA00004824"/>
    </source>
</evidence>
<evidence type="ECO:0000256" key="6">
    <source>
        <dbReference type="ARBA" id="ARBA00009320"/>
    </source>
</evidence>
<evidence type="ECO:0000256" key="7">
    <source>
        <dbReference type="ARBA" id="ARBA00013053"/>
    </source>
</evidence>
<reference evidence="14 15" key="1">
    <citation type="submission" date="2019-02" db="EMBL/GenBank/DDBJ databases">
        <title>Prokaryotic population dynamics and viral predation in marine succession experiment using metagenomics: the confinement effect.</title>
        <authorList>
            <person name="Haro-Moreno J.M."/>
            <person name="Rodriguez-Valera F."/>
            <person name="Lopez-Perez M."/>
        </authorList>
    </citation>
    <scope>NUCLEOTIDE SEQUENCE [LARGE SCALE GENOMIC DNA]</scope>
    <source>
        <strain evidence="14">MED-G165</strain>
    </source>
</reference>
<keyword evidence="8 13" id="KW-0663">Pyridoxal phosphate</keyword>
<evidence type="ECO:0000256" key="8">
    <source>
        <dbReference type="ARBA" id="ARBA00022898"/>
    </source>
</evidence>
<evidence type="ECO:0000313" key="15">
    <source>
        <dbReference type="Proteomes" id="UP000316449"/>
    </source>
</evidence>
<dbReference type="PROSITE" id="PS00770">
    <property type="entry name" value="AA_TRANSFER_CLASS_4"/>
    <property type="match status" value="1"/>
</dbReference>
<evidence type="ECO:0000256" key="4">
    <source>
        <dbReference type="ARBA" id="ARBA00004931"/>
    </source>
</evidence>
<accession>A0A520MV80</accession>